<evidence type="ECO:0000259" key="4">
    <source>
        <dbReference type="PROSITE" id="PS50995"/>
    </source>
</evidence>
<protein>
    <submittedName>
        <fullName evidence="5">Putative transcriptional repressor for multidrug resistance pump (MarR family protein)</fullName>
    </submittedName>
</protein>
<dbReference type="OrthoDB" id="8684664at2"/>
<accession>A3VDN1</accession>
<dbReference type="PRINTS" id="PR00598">
    <property type="entry name" value="HTHMARR"/>
</dbReference>
<evidence type="ECO:0000256" key="1">
    <source>
        <dbReference type="ARBA" id="ARBA00023015"/>
    </source>
</evidence>
<keyword evidence="2" id="KW-0238">DNA-binding</keyword>
<dbReference type="InterPro" id="IPR036388">
    <property type="entry name" value="WH-like_DNA-bd_sf"/>
</dbReference>
<evidence type="ECO:0000313" key="5">
    <source>
        <dbReference type="EMBL" id="EAQ13620.1"/>
    </source>
</evidence>
<dbReference type="SMART" id="SM00347">
    <property type="entry name" value="HTH_MARR"/>
    <property type="match status" value="1"/>
</dbReference>
<reference evidence="5 6" key="1">
    <citation type="journal article" date="2010" name="J. Bacteriol.">
        <title>Genome sequences of Pelagibaca bermudensis HTCC2601T and Maritimibacter alkaliphilus HTCC2654T, the type strains of two marine Roseobacter genera.</title>
        <authorList>
            <person name="Thrash J.C."/>
            <person name="Cho J.C."/>
            <person name="Ferriera S."/>
            <person name="Johnson J."/>
            <person name="Vergin K.L."/>
            <person name="Giovannoni S.J."/>
        </authorList>
    </citation>
    <scope>NUCLEOTIDE SEQUENCE [LARGE SCALE GENOMIC DNA]</scope>
    <source>
        <strain evidence="5 6">HTCC2654</strain>
    </source>
</reference>
<organism evidence="5 6">
    <name type="scientific">Maritimibacter alkaliphilus HTCC2654</name>
    <dbReference type="NCBI Taxonomy" id="314271"/>
    <lineage>
        <taxon>Bacteria</taxon>
        <taxon>Pseudomonadati</taxon>
        <taxon>Pseudomonadota</taxon>
        <taxon>Alphaproteobacteria</taxon>
        <taxon>Rhodobacterales</taxon>
        <taxon>Roseobacteraceae</taxon>
        <taxon>Maritimibacter</taxon>
    </lineage>
</organism>
<dbReference type="Pfam" id="PF12802">
    <property type="entry name" value="MarR_2"/>
    <property type="match status" value="1"/>
</dbReference>
<dbReference type="Gene3D" id="1.10.10.10">
    <property type="entry name" value="Winged helix-like DNA-binding domain superfamily/Winged helix DNA-binding domain"/>
    <property type="match status" value="1"/>
</dbReference>
<name>A3VDN1_9RHOB</name>
<dbReference type="Proteomes" id="UP000002931">
    <property type="component" value="Unassembled WGS sequence"/>
</dbReference>
<evidence type="ECO:0000256" key="3">
    <source>
        <dbReference type="ARBA" id="ARBA00023163"/>
    </source>
</evidence>
<keyword evidence="6" id="KW-1185">Reference proteome</keyword>
<dbReference type="EMBL" id="AAMT01000004">
    <property type="protein sequence ID" value="EAQ13620.1"/>
    <property type="molecule type" value="Genomic_DNA"/>
</dbReference>
<comment type="caution">
    <text evidence="5">The sequence shown here is derived from an EMBL/GenBank/DDBJ whole genome shotgun (WGS) entry which is preliminary data.</text>
</comment>
<dbReference type="GO" id="GO:0003677">
    <property type="term" value="F:DNA binding"/>
    <property type="evidence" value="ECO:0007669"/>
    <property type="project" value="UniProtKB-KW"/>
</dbReference>
<dbReference type="AlphaFoldDB" id="A3VDN1"/>
<dbReference type="PANTHER" id="PTHR33164:SF64">
    <property type="entry name" value="TRANSCRIPTIONAL REGULATOR SLYA"/>
    <property type="match status" value="1"/>
</dbReference>
<feature type="domain" description="HTH marR-type" evidence="4">
    <location>
        <begin position="1"/>
        <end position="147"/>
    </location>
</feature>
<dbReference type="PROSITE" id="PS50995">
    <property type="entry name" value="HTH_MARR_2"/>
    <property type="match status" value="1"/>
</dbReference>
<dbReference type="PANTHER" id="PTHR33164">
    <property type="entry name" value="TRANSCRIPTIONAL REGULATOR, MARR FAMILY"/>
    <property type="match status" value="1"/>
</dbReference>
<dbReference type="InterPro" id="IPR000835">
    <property type="entry name" value="HTH_MarR-typ"/>
</dbReference>
<dbReference type="GO" id="GO:0003700">
    <property type="term" value="F:DNA-binding transcription factor activity"/>
    <property type="evidence" value="ECO:0007669"/>
    <property type="project" value="InterPro"/>
</dbReference>
<keyword evidence="3" id="KW-0804">Transcription</keyword>
<evidence type="ECO:0000256" key="2">
    <source>
        <dbReference type="ARBA" id="ARBA00023125"/>
    </source>
</evidence>
<keyword evidence="1" id="KW-0805">Transcription regulation</keyword>
<dbReference type="SUPFAM" id="SSF46785">
    <property type="entry name" value="Winged helix' DNA-binding domain"/>
    <property type="match status" value="1"/>
</dbReference>
<dbReference type="eggNOG" id="COG1846">
    <property type="taxonomic scope" value="Bacteria"/>
</dbReference>
<dbReference type="InterPro" id="IPR039422">
    <property type="entry name" value="MarR/SlyA-like"/>
</dbReference>
<dbReference type="InterPro" id="IPR036390">
    <property type="entry name" value="WH_DNA-bd_sf"/>
</dbReference>
<dbReference type="HOGENOM" id="CLU_083287_18_6_5"/>
<dbReference type="STRING" id="314271.RB2654_02864"/>
<dbReference type="RefSeq" id="WP_008328509.1">
    <property type="nucleotide sequence ID" value="NZ_CH902578.1"/>
</dbReference>
<sequence>MNDDDAFDQAGLRDAEWPFFWITQTAHRYTQVMEARLKTIGVDPTYWRVMMALGEGKGLSVSEISAQCILKPNTATKIVHRMLAEGLVETGDRAGDARVTEVMLTGKGDALAAKARVVADEVYVQAFAGLSQDERLVLDMLLERVFNRLG</sequence>
<gene>
    <name evidence="5" type="ORF">RB2654_02864</name>
</gene>
<evidence type="ECO:0000313" key="6">
    <source>
        <dbReference type="Proteomes" id="UP000002931"/>
    </source>
</evidence>
<dbReference type="GO" id="GO:0006950">
    <property type="term" value="P:response to stress"/>
    <property type="evidence" value="ECO:0007669"/>
    <property type="project" value="TreeGrafter"/>
</dbReference>
<proteinExistence type="predicted"/>